<evidence type="ECO:0000259" key="9">
    <source>
        <dbReference type="Pfam" id="PF02863"/>
    </source>
</evidence>
<evidence type="ECO:0000259" key="8">
    <source>
        <dbReference type="Pfam" id="PF01316"/>
    </source>
</evidence>
<reference evidence="10 11" key="1">
    <citation type="submission" date="2010-12" db="EMBL/GenBank/DDBJ databases">
        <title>The Genome Sequence of Lactobacillus paracasei subsp. paracasei strain 8700:2.</title>
        <authorList>
            <consortium name="The Broad Institute Genome Sequencing Platform"/>
            <person name="Ward D."/>
            <person name="Earl A."/>
            <person name="Feldgarden M."/>
            <person name="Young S.K."/>
            <person name="Gargeya S."/>
            <person name="Zeng Q."/>
            <person name="Alvarado L."/>
            <person name="Berlin A."/>
            <person name="Bochicchio J."/>
            <person name="Chapman S.B."/>
            <person name="Chen Z."/>
            <person name="Freedman E."/>
            <person name="Gellesch M."/>
            <person name="Goldberg J."/>
            <person name="Griggs A."/>
            <person name="Gujja S."/>
            <person name="Heilman E."/>
            <person name="Heiman D."/>
            <person name="Howarth C."/>
            <person name="Mehta T."/>
            <person name="Neiman D."/>
            <person name="Pearson M."/>
            <person name="Roberts A."/>
            <person name="Saif S."/>
            <person name="Shea T."/>
            <person name="Shenoy N."/>
            <person name="Sisk P."/>
            <person name="Stolte C."/>
            <person name="Sykes S."/>
            <person name="White J."/>
            <person name="Yandava C."/>
            <person name="Saulnier D."/>
            <person name="Haas B."/>
            <person name="Nusbaum C."/>
            <person name="Birren B."/>
        </authorList>
    </citation>
    <scope>NUCLEOTIDE SEQUENCE [LARGE SCALE GENOMIC DNA]</scope>
    <source>
        <strain evidence="10 11">8700:2</strain>
    </source>
</reference>
<evidence type="ECO:0000313" key="11">
    <source>
        <dbReference type="Proteomes" id="UP000015927"/>
    </source>
</evidence>
<dbReference type="Pfam" id="PF02863">
    <property type="entry name" value="Arg_repressor_C"/>
    <property type="match status" value="1"/>
</dbReference>
<evidence type="ECO:0000256" key="5">
    <source>
        <dbReference type="ARBA" id="ARBA00023125"/>
    </source>
</evidence>
<keyword evidence="6 7" id="KW-0804">Transcription</keyword>
<keyword evidence="7" id="KW-0678">Repressor</keyword>
<name>A0A826HJK1_LACPA</name>
<dbReference type="InterPro" id="IPR020899">
    <property type="entry name" value="Arg_repress_C"/>
</dbReference>
<dbReference type="HAMAP" id="MF_00173">
    <property type="entry name" value="Arg_repressor"/>
    <property type="match status" value="1"/>
</dbReference>
<accession>A0A826HJK1</accession>
<dbReference type="PRINTS" id="PR01467">
    <property type="entry name" value="ARGREPRESSOR"/>
</dbReference>
<dbReference type="Gene3D" id="3.30.1360.40">
    <property type="match status" value="1"/>
</dbReference>
<evidence type="ECO:0000256" key="2">
    <source>
        <dbReference type="ARBA" id="ARBA00008316"/>
    </source>
</evidence>
<comment type="similarity">
    <text evidence="2 7">Belongs to the ArgR family.</text>
</comment>
<dbReference type="InterPro" id="IPR001669">
    <property type="entry name" value="Arg_repress"/>
</dbReference>
<evidence type="ECO:0000256" key="6">
    <source>
        <dbReference type="ARBA" id="ARBA00023163"/>
    </source>
</evidence>
<feature type="domain" description="Arginine repressor DNA-binding" evidence="8">
    <location>
        <begin position="2"/>
        <end position="65"/>
    </location>
</feature>
<dbReference type="GO" id="GO:0051259">
    <property type="term" value="P:protein complex oligomerization"/>
    <property type="evidence" value="ECO:0007669"/>
    <property type="project" value="InterPro"/>
</dbReference>
<comment type="function">
    <text evidence="7">Regulates arginine biosynthesis genes.</text>
</comment>
<dbReference type="GO" id="GO:0034618">
    <property type="term" value="F:arginine binding"/>
    <property type="evidence" value="ECO:0007669"/>
    <property type="project" value="InterPro"/>
</dbReference>
<keyword evidence="4 7" id="KW-0805">Transcription regulation</keyword>
<dbReference type="PANTHER" id="PTHR34471:SF1">
    <property type="entry name" value="ARGININE REPRESSOR"/>
    <property type="match status" value="1"/>
</dbReference>
<dbReference type="SUPFAM" id="SSF46785">
    <property type="entry name" value="Winged helix' DNA-binding domain"/>
    <property type="match status" value="1"/>
</dbReference>
<dbReference type="UniPathway" id="UPA00068"/>
<dbReference type="Proteomes" id="UP000015927">
    <property type="component" value="Chromosome"/>
</dbReference>
<sequence length="152" mass="16788">MMNKSERQAALTRIINQKPIATQEELLAALKAAGIDATQATISRDIREMKIVKSQDATGTLRYTIFRGSSESQLERLGRSIREVGLSITRVHFMNVIKTLPSNGNLLAAIIDDIGFEQVVGTIAGHDTIVVISPDEKQAKWFEAAYRQAFNS</sequence>
<organism evidence="10 11">
    <name type="scientific">Lacticaseibacillus paracasei subsp. paracasei 8700:2</name>
    <dbReference type="NCBI Taxonomy" id="537973"/>
    <lineage>
        <taxon>Bacteria</taxon>
        <taxon>Bacillati</taxon>
        <taxon>Bacillota</taxon>
        <taxon>Bacilli</taxon>
        <taxon>Lactobacillales</taxon>
        <taxon>Lactobacillaceae</taxon>
        <taxon>Lacticaseibacillus</taxon>
    </lineage>
</organism>
<keyword evidence="7" id="KW-0055">Arginine biosynthesis</keyword>
<protein>
    <recommendedName>
        <fullName evidence="7">Arginine repressor</fullName>
    </recommendedName>
</protein>
<evidence type="ECO:0000256" key="1">
    <source>
        <dbReference type="ARBA" id="ARBA00004496"/>
    </source>
</evidence>
<dbReference type="EMBL" id="CP002391">
    <property type="protein sequence ID" value="EEQ65557.1"/>
    <property type="molecule type" value="Genomic_DNA"/>
</dbReference>
<evidence type="ECO:0000313" key="10">
    <source>
        <dbReference type="EMBL" id="EEQ65557.1"/>
    </source>
</evidence>
<dbReference type="SUPFAM" id="SSF55252">
    <property type="entry name" value="C-terminal domain of arginine repressor"/>
    <property type="match status" value="1"/>
</dbReference>
<comment type="subcellular location">
    <subcellularLocation>
        <location evidence="1 7">Cytoplasm</location>
    </subcellularLocation>
</comment>
<gene>
    <name evidence="7" type="primary">argR</name>
    <name evidence="10" type="ORF">LBPG_01006</name>
</gene>
<dbReference type="GO" id="GO:0003677">
    <property type="term" value="F:DNA binding"/>
    <property type="evidence" value="ECO:0007669"/>
    <property type="project" value="UniProtKB-KW"/>
</dbReference>
<dbReference type="InterPro" id="IPR036388">
    <property type="entry name" value="WH-like_DNA-bd_sf"/>
</dbReference>
<evidence type="ECO:0000256" key="4">
    <source>
        <dbReference type="ARBA" id="ARBA00023015"/>
    </source>
</evidence>
<dbReference type="GO" id="GO:0005737">
    <property type="term" value="C:cytoplasm"/>
    <property type="evidence" value="ECO:0007669"/>
    <property type="project" value="UniProtKB-SubCell"/>
</dbReference>
<proteinExistence type="inferred from homology"/>
<feature type="domain" description="Arginine repressor C-terminal" evidence="9">
    <location>
        <begin position="82"/>
        <end position="140"/>
    </location>
</feature>
<dbReference type="KEGG" id="lpi:LBPG_01006"/>
<dbReference type="GO" id="GO:0006526">
    <property type="term" value="P:L-arginine biosynthetic process"/>
    <property type="evidence" value="ECO:0007669"/>
    <property type="project" value="UniProtKB-UniPathway"/>
</dbReference>
<keyword evidence="7" id="KW-0028">Amino-acid biosynthesis</keyword>
<dbReference type="GO" id="GO:1900079">
    <property type="term" value="P:regulation of arginine biosynthetic process"/>
    <property type="evidence" value="ECO:0007669"/>
    <property type="project" value="UniProtKB-UniRule"/>
</dbReference>
<dbReference type="InterPro" id="IPR020900">
    <property type="entry name" value="Arg_repress_DNA-bd"/>
</dbReference>
<dbReference type="PANTHER" id="PTHR34471">
    <property type="entry name" value="ARGININE REPRESSOR"/>
    <property type="match status" value="1"/>
</dbReference>
<dbReference type="InterPro" id="IPR036251">
    <property type="entry name" value="Arg_repress_C_sf"/>
</dbReference>
<dbReference type="AlphaFoldDB" id="A0A826HJK1"/>
<keyword evidence="5 7" id="KW-0238">DNA-binding</keyword>
<dbReference type="GO" id="GO:0003700">
    <property type="term" value="F:DNA-binding transcription factor activity"/>
    <property type="evidence" value="ECO:0007669"/>
    <property type="project" value="UniProtKB-UniRule"/>
</dbReference>
<evidence type="ECO:0000256" key="7">
    <source>
        <dbReference type="HAMAP-Rule" id="MF_00173"/>
    </source>
</evidence>
<dbReference type="InterPro" id="IPR036390">
    <property type="entry name" value="WH_DNA-bd_sf"/>
</dbReference>
<evidence type="ECO:0000256" key="3">
    <source>
        <dbReference type="ARBA" id="ARBA00022490"/>
    </source>
</evidence>
<comment type="pathway">
    <text evidence="7">Amino-acid biosynthesis; L-arginine biosynthesis [regulation].</text>
</comment>
<keyword evidence="3 7" id="KW-0963">Cytoplasm</keyword>
<dbReference type="Pfam" id="PF01316">
    <property type="entry name" value="Arg_repressor"/>
    <property type="match status" value="1"/>
</dbReference>
<dbReference type="Gene3D" id="1.10.10.10">
    <property type="entry name" value="Winged helix-like DNA-binding domain superfamily/Winged helix DNA-binding domain"/>
    <property type="match status" value="1"/>
</dbReference>